<dbReference type="RefSeq" id="WP_182950629.1">
    <property type="nucleotide sequence ID" value="NZ_JABEQK010000011.1"/>
</dbReference>
<dbReference type="GO" id="GO:0046872">
    <property type="term" value="F:metal ion binding"/>
    <property type="evidence" value="ECO:0007669"/>
    <property type="project" value="UniProtKB-KW"/>
</dbReference>
<dbReference type="Proteomes" id="UP000540556">
    <property type="component" value="Unassembled WGS sequence"/>
</dbReference>
<dbReference type="EC" id="3.5.-.-" evidence="4"/>
<dbReference type="Gene3D" id="3.40.630.10">
    <property type="entry name" value="Zn peptidases"/>
    <property type="match status" value="1"/>
</dbReference>
<evidence type="ECO:0000256" key="2">
    <source>
        <dbReference type="ARBA" id="ARBA00022801"/>
    </source>
</evidence>
<dbReference type="AlphaFoldDB" id="A0A7W4PTL5"/>
<evidence type="ECO:0000313" key="4">
    <source>
        <dbReference type="EMBL" id="MBB2206096.1"/>
    </source>
</evidence>
<dbReference type="SUPFAM" id="SSF55031">
    <property type="entry name" value="Bacterial exopeptidase dimerisation domain"/>
    <property type="match status" value="1"/>
</dbReference>
<dbReference type="InterPro" id="IPR036264">
    <property type="entry name" value="Bact_exopeptidase_dim_dom"/>
</dbReference>
<gene>
    <name evidence="4" type="ORF">HLH27_13885</name>
</gene>
<dbReference type="SUPFAM" id="SSF53187">
    <property type="entry name" value="Zn-dependent exopeptidases"/>
    <property type="match status" value="1"/>
</dbReference>
<dbReference type="NCBIfam" id="TIGR01879">
    <property type="entry name" value="hydantase"/>
    <property type="match status" value="1"/>
</dbReference>
<dbReference type="GO" id="GO:0016813">
    <property type="term" value="F:hydrolase activity, acting on carbon-nitrogen (but not peptide) bonds, in linear amidines"/>
    <property type="evidence" value="ECO:0007669"/>
    <property type="project" value="InterPro"/>
</dbReference>
<protein>
    <submittedName>
        <fullName evidence="4">Hydantoinase/carbamoylase family amidase</fullName>
        <ecNumber evidence="4">3.5.-.-</ecNumber>
    </submittedName>
</protein>
<evidence type="ECO:0000256" key="3">
    <source>
        <dbReference type="PIRSR" id="PIRSR001235-1"/>
    </source>
</evidence>
<comment type="cofactor">
    <cofactor evidence="3">
        <name>Zn(2+)</name>
        <dbReference type="ChEBI" id="CHEBI:29105"/>
    </cofactor>
    <text evidence="3">Binds 2 Zn(2+) ions per subunit.</text>
</comment>
<dbReference type="PANTHER" id="PTHR32494">
    <property type="entry name" value="ALLANTOATE DEIMINASE-RELATED"/>
    <property type="match status" value="1"/>
</dbReference>
<feature type="binding site" evidence="3">
    <location>
        <position position="133"/>
    </location>
    <ligand>
        <name>Zn(2+)</name>
        <dbReference type="ChEBI" id="CHEBI:29105"/>
        <label>2</label>
    </ligand>
</feature>
<feature type="binding site" evidence="3">
    <location>
        <position position="98"/>
    </location>
    <ligand>
        <name>Zn(2+)</name>
        <dbReference type="ChEBI" id="CHEBI:29105"/>
        <label>2</label>
    </ligand>
</feature>
<keyword evidence="3" id="KW-0479">Metal-binding</keyword>
<dbReference type="Gene3D" id="3.30.70.360">
    <property type="match status" value="1"/>
</dbReference>
<proteinExistence type="inferred from homology"/>
<feature type="binding site" evidence="3">
    <location>
        <position position="399"/>
    </location>
    <ligand>
        <name>Zn(2+)</name>
        <dbReference type="ChEBI" id="CHEBI:29105"/>
        <label>2</label>
    </ligand>
</feature>
<dbReference type="PANTHER" id="PTHR32494:SF5">
    <property type="entry name" value="ALLANTOATE AMIDOHYDROLASE"/>
    <property type="match status" value="1"/>
</dbReference>
<feature type="binding site" evidence="3">
    <location>
        <position position="201"/>
    </location>
    <ligand>
        <name>Zn(2+)</name>
        <dbReference type="ChEBI" id="CHEBI:29105"/>
        <label>1</label>
    </ligand>
</feature>
<dbReference type="Pfam" id="PF01546">
    <property type="entry name" value="Peptidase_M20"/>
    <property type="match status" value="1"/>
</dbReference>
<evidence type="ECO:0000313" key="5">
    <source>
        <dbReference type="Proteomes" id="UP000540556"/>
    </source>
</evidence>
<organism evidence="4 5">
    <name type="scientific">Gluconacetobacter takamatsuzukensis</name>
    <dbReference type="NCBI Taxonomy" id="1286190"/>
    <lineage>
        <taxon>Bacteria</taxon>
        <taxon>Pseudomonadati</taxon>
        <taxon>Pseudomonadota</taxon>
        <taxon>Alphaproteobacteria</taxon>
        <taxon>Acetobacterales</taxon>
        <taxon>Acetobacteraceae</taxon>
        <taxon>Gluconacetobacter</taxon>
    </lineage>
</organism>
<keyword evidence="2 4" id="KW-0378">Hydrolase</keyword>
<name>A0A7W4PTL5_9PROT</name>
<keyword evidence="3" id="KW-0862">Zinc</keyword>
<comment type="caution">
    <text evidence="4">The sequence shown here is derived from an EMBL/GenBank/DDBJ whole genome shotgun (WGS) entry which is preliminary data.</text>
</comment>
<feature type="binding site" evidence="3">
    <location>
        <position position="87"/>
    </location>
    <ligand>
        <name>Zn(2+)</name>
        <dbReference type="ChEBI" id="CHEBI:29105"/>
        <label>1</label>
    </ligand>
</feature>
<sequence>MTTFPDSTDFAPAVDLARRLLDALALGTQADPGVTRVAYGEGECLAFQIVAEAGSAFGAEVRHDPAGNMFVTIPGRVRGRHVLIGSHMDSVPHGGNFDGAAGVILGIALQSMLVARGIVPVHDLTVVALRAEESCWFPHSYIGSRTALGKLAPEALDRVRRSDTGMSLAAHMAALGFVPDAVRAGRTLLSREEIVAYIEPHIEQTSGLLNAGLPVGIVTGIRGSFRYRNMRCIGEYAHSGATPRADRRDAALAAGRLICAMDDYWQQAQESGADLTVTFGQVSTHPDRHSFSKVAGEVDLCIDVRSQDEAALHAAEMALMANIRSIEAQTGARFELGERTGSTPALMSPPLMALLREGCAHYGIPTQDMPSGAGHDAATFAEVGIPTAMIFIRNAHGSHNPDEMMEIDDLGRAIEVVAFAIAHIGQMHE</sequence>
<keyword evidence="5" id="KW-1185">Reference proteome</keyword>
<feature type="binding site" evidence="3">
    <location>
        <position position="98"/>
    </location>
    <ligand>
        <name>Zn(2+)</name>
        <dbReference type="ChEBI" id="CHEBI:29105"/>
        <label>1</label>
    </ligand>
</feature>
<reference evidence="4 5" key="1">
    <citation type="submission" date="2020-04" db="EMBL/GenBank/DDBJ databases">
        <title>Description of novel Gluconacetobacter.</title>
        <authorList>
            <person name="Sombolestani A."/>
        </authorList>
    </citation>
    <scope>NUCLEOTIDE SEQUENCE [LARGE SCALE GENOMIC DNA]</scope>
    <source>
        <strain evidence="4 5">LMG 27800</strain>
    </source>
</reference>
<evidence type="ECO:0000256" key="1">
    <source>
        <dbReference type="ARBA" id="ARBA00006153"/>
    </source>
</evidence>
<dbReference type="PIRSF" id="PIRSF001235">
    <property type="entry name" value="Amidase_carbamoylase"/>
    <property type="match status" value="1"/>
</dbReference>
<dbReference type="EMBL" id="JABEQK010000011">
    <property type="protein sequence ID" value="MBB2206096.1"/>
    <property type="molecule type" value="Genomic_DNA"/>
</dbReference>
<dbReference type="InterPro" id="IPR010158">
    <property type="entry name" value="Amidase_Cbmase"/>
</dbReference>
<accession>A0A7W4PTL5</accession>
<dbReference type="InterPro" id="IPR002933">
    <property type="entry name" value="Peptidase_M20"/>
</dbReference>
<comment type="similarity">
    <text evidence="1">Belongs to the peptidase M20 family.</text>
</comment>